<protein>
    <submittedName>
        <fullName evidence="2">DUF885 domain-containing protein</fullName>
    </submittedName>
</protein>
<feature type="signal peptide" evidence="1">
    <location>
        <begin position="1"/>
        <end position="21"/>
    </location>
</feature>
<dbReference type="EMBL" id="JBHTBR010000002">
    <property type="protein sequence ID" value="MFC7291146.1"/>
    <property type="molecule type" value="Genomic_DNA"/>
</dbReference>
<name>A0ABW2IJP2_9PROT</name>
<sequence>MNRLRHLLAVSCMFGVSALSACQPAHKPADTVFDELIQSIERVEMEHSPQLAGQIQNLKNPQLQNAKDRLDDHSLASASRIQVLRLEKLQALLSIPKEQLSAQHQKTYDIVEQLLAASVKMDTFTFGSAELNGMHPYVMSQLDGAYIQLPSFMANHHAINNLRDAQEYIERLQMVSTAIDDEMKQFEADRIRGIFPPAFIQAQIKEIAQSIYDIPAETSPFVLSLQYGLEYLEDLDLETGQALLNQAIAITENDIRPTYLRLIELMNPTDADASVSAGPIGLSRIPEEGQSYYQEILRFYTSTDKTPAQIHELGLSLVDSISTELNDMLVQQALREAQQLAEETPDTPSTVSPEEIASQNAALSVGQRLADMAAREDFLFEDSEEGRAALIAFISNQITKMQTHLPQAFQHPQLPEIGISAIPIIAQASSPHAYYEAAPQNAEGRGTFYINMRDMTEWPRWSLATLSYHETVPGHHLQHTRQMSQNLPLLMQLSQFPAYSEGWALYAEDLADELGLYSDDPLSRIGYLQSQLLRAARLVVDTGIHSQNWSRDQATQYLVDITGYSYASMQNEIDRYTVWPAQACAYMIGREEIRRLRQEADLALGNRFDIKEFHTIILKGGARPLSVLQTDIENWIANYPTPPTELD</sequence>
<gene>
    <name evidence="2" type="ORF">ACFQS8_05925</name>
</gene>
<dbReference type="Proteomes" id="UP001596492">
    <property type="component" value="Unassembled WGS sequence"/>
</dbReference>
<dbReference type="PROSITE" id="PS51257">
    <property type="entry name" value="PROKAR_LIPOPROTEIN"/>
    <property type="match status" value="1"/>
</dbReference>
<accession>A0ABW2IJP2</accession>
<comment type="caution">
    <text evidence="2">The sequence shown here is derived from an EMBL/GenBank/DDBJ whole genome shotgun (WGS) entry which is preliminary data.</text>
</comment>
<dbReference type="Pfam" id="PF05960">
    <property type="entry name" value="DUF885"/>
    <property type="match status" value="1"/>
</dbReference>
<dbReference type="PANTHER" id="PTHR33361:SF2">
    <property type="entry name" value="DUF885 DOMAIN-CONTAINING PROTEIN"/>
    <property type="match status" value="1"/>
</dbReference>
<dbReference type="RefSeq" id="WP_382166340.1">
    <property type="nucleotide sequence ID" value="NZ_JBHTBR010000002.1"/>
</dbReference>
<evidence type="ECO:0000313" key="3">
    <source>
        <dbReference type="Proteomes" id="UP001596492"/>
    </source>
</evidence>
<keyword evidence="1" id="KW-0732">Signal</keyword>
<reference evidence="3" key="1">
    <citation type="journal article" date="2019" name="Int. J. Syst. Evol. Microbiol.">
        <title>The Global Catalogue of Microorganisms (GCM) 10K type strain sequencing project: providing services to taxonomists for standard genome sequencing and annotation.</title>
        <authorList>
            <consortium name="The Broad Institute Genomics Platform"/>
            <consortium name="The Broad Institute Genome Sequencing Center for Infectious Disease"/>
            <person name="Wu L."/>
            <person name="Ma J."/>
        </authorList>
    </citation>
    <scope>NUCLEOTIDE SEQUENCE [LARGE SCALE GENOMIC DNA]</scope>
    <source>
        <strain evidence="3">CCUG 51308</strain>
    </source>
</reference>
<proteinExistence type="predicted"/>
<dbReference type="PANTHER" id="PTHR33361">
    <property type="entry name" value="GLR0591 PROTEIN"/>
    <property type="match status" value="1"/>
</dbReference>
<evidence type="ECO:0000313" key="2">
    <source>
        <dbReference type="EMBL" id="MFC7291146.1"/>
    </source>
</evidence>
<dbReference type="InterPro" id="IPR010281">
    <property type="entry name" value="DUF885"/>
</dbReference>
<evidence type="ECO:0000256" key="1">
    <source>
        <dbReference type="SAM" id="SignalP"/>
    </source>
</evidence>
<organism evidence="2 3">
    <name type="scientific">Hirschia litorea</name>
    <dbReference type="NCBI Taxonomy" id="1199156"/>
    <lineage>
        <taxon>Bacteria</taxon>
        <taxon>Pseudomonadati</taxon>
        <taxon>Pseudomonadota</taxon>
        <taxon>Alphaproteobacteria</taxon>
        <taxon>Hyphomonadales</taxon>
        <taxon>Hyphomonadaceae</taxon>
        <taxon>Hirschia</taxon>
    </lineage>
</organism>
<feature type="chain" id="PRO_5047108083" evidence="1">
    <location>
        <begin position="22"/>
        <end position="647"/>
    </location>
</feature>
<keyword evidence="3" id="KW-1185">Reference proteome</keyword>